<dbReference type="EnsemblMetazoa" id="ADAC006711-RA">
    <property type="protein sequence ID" value="ADAC006711-PA"/>
    <property type="gene ID" value="ADAC006711"/>
</dbReference>
<evidence type="ECO:0000256" key="6">
    <source>
        <dbReference type="ARBA" id="ARBA00023015"/>
    </source>
</evidence>
<feature type="region of interest" description="Disordered" evidence="11">
    <location>
        <begin position="87"/>
        <end position="138"/>
    </location>
</feature>
<dbReference type="GO" id="GO:0008270">
    <property type="term" value="F:zinc ion binding"/>
    <property type="evidence" value="ECO:0007669"/>
    <property type="project" value="UniProtKB-UniRule"/>
</dbReference>
<dbReference type="Pfam" id="PF13894">
    <property type="entry name" value="zf-C2H2_4"/>
    <property type="match status" value="1"/>
</dbReference>
<evidence type="ECO:0008006" key="17">
    <source>
        <dbReference type="Google" id="ProtNLM"/>
    </source>
</evidence>
<feature type="domain" description="ZAD" evidence="13">
    <location>
        <begin position="8"/>
        <end position="79"/>
    </location>
</feature>
<feature type="domain" description="C2H2-type" evidence="12">
    <location>
        <begin position="264"/>
        <end position="291"/>
    </location>
</feature>
<evidence type="ECO:0000259" key="13">
    <source>
        <dbReference type="PROSITE" id="PS51915"/>
    </source>
</evidence>
<feature type="domain" description="C2H2-type" evidence="12">
    <location>
        <begin position="295"/>
        <end position="322"/>
    </location>
</feature>
<dbReference type="InterPro" id="IPR036236">
    <property type="entry name" value="Znf_C2H2_sf"/>
</dbReference>
<evidence type="ECO:0000313" key="15">
    <source>
        <dbReference type="EnsemblMetazoa" id="ADAC006711-PA"/>
    </source>
</evidence>
<feature type="binding site" evidence="10">
    <location>
        <position position="13"/>
    </location>
    <ligand>
        <name>Zn(2+)</name>
        <dbReference type="ChEBI" id="CHEBI:29105"/>
    </ligand>
</feature>
<dbReference type="SMART" id="SM00355">
    <property type="entry name" value="ZnF_C2H2"/>
    <property type="match status" value="9"/>
</dbReference>
<name>W5JE64_ANODA</name>
<evidence type="ECO:0000256" key="7">
    <source>
        <dbReference type="ARBA" id="ARBA00023163"/>
    </source>
</evidence>
<dbReference type="OMA" id="ICLTCHE"/>
<evidence type="ECO:0000256" key="8">
    <source>
        <dbReference type="ARBA" id="ARBA00023242"/>
    </source>
</evidence>
<keyword evidence="4 9" id="KW-0863">Zinc-finger</keyword>
<dbReference type="eggNOG" id="KOG1721">
    <property type="taxonomic scope" value="Eukaryota"/>
</dbReference>
<organism evidence="14">
    <name type="scientific">Anopheles darlingi</name>
    <name type="common">Mosquito</name>
    <dbReference type="NCBI Taxonomy" id="43151"/>
    <lineage>
        <taxon>Eukaryota</taxon>
        <taxon>Metazoa</taxon>
        <taxon>Ecdysozoa</taxon>
        <taxon>Arthropoda</taxon>
        <taxon>Hexapoda</taxon>
        <taxon>Insecta</taxon>
        <taxon>Pterygota</taxon>
        <taxon>Neoptera</taxon>
        <taxon>Endopterygota</taxon>
        <taxon>Diptera</taxon>
        <taxon>Nematocera</taxon>
        <taxon>Culicoidea</taxon>
        <taxon>Culicidae</taxon>
        <taxon>Anophelinae</taxon>
        <taxon>Anopheles</taxon>
    </lineage>
</organism>
<feature type="domain" description="C2H2-type" evidence="12">
    <location>
        <begin position="208"/>
        <end position="230"/>
    </location>
</feature>
<evidence type="ECO:0000259" key="12">
    <source>
        <dbReference type="PROSITE" id="PS50157"/>
    </source>
</evidence>
<protein>
    <recommendedName>
        <fullName evidence="17">Transcription factor grauzone</fullName>
    </recommendedName>
</protein>
<dbReference type="Proteomes" id="UP000000673">
    <property type="component" value="Unassembled WGS sequence"/>
</dbReference>
<evidence type="ECO:0000256" key="9">
    <source>
        <dbReference type="PROSITE-ProRule" id="PRU00042"/>
    </source>
</evidence>
<dbReference type="PROSITE" id="PS51915">
    <property type="entry name" value="ZAD"/>
    <property type="match status" value="1"/>
</dbReference>
<feature type="compositionally biased region" description="Basic and acidic residues" evidence="11">
    <location>
        <begin position="111"/>
        <end position="126"/>
    </location>
</feature>
<accession>W5JE64</accession>
<keyword evidence="8" id="KW-0539">Nucleus</keyword>
<dbReference type="SMART" id="SM00868">
    <property type="entry name" value="zf-AD"/>
    <property type="match status" value="1"/>
</dbReference>
<feature type="binding site" evidence="10">
    <location>
        <position position="55"/>
    </location>
    <ligand>
        <name>Zn(2+)</name>
        <dbReference type="ChEBI" id="CHEBI:29105"/>
    </ligand>
</feature>
<dbReference type="Gene3D" id="3.30.160.60">
    <property type="entry name" value="Classic Zinc Finger"/>
    <property type="match status" value="6"/>
</dbReference>
<dbReference type="InterPro" id="IPR013087">
    <property type="entry name" value="Znf_C2H2_type"/>
</dbReference>
<dbReference type="Pfam" id="PF07776">
    <property type="entry name" value="zf-AD"/>
    <property type="match status" value="1"/>
</dbReference>
<keyword evidence="3" id="KW-0677">Repeat</keyword>
<reference evidence="14" key="3">
    <citation type="journal article" date="2013" name="Nucleic Acids Res.">
        <title>The genome of Anopheles darlingi, the main neotropical malaria vector.</title>
        <authorList>
            <person name="Marinotti O."/>
            <person name="Cerqueira G.C."/>
            <person name="de Almeida L.G."/>
            <person name="Ferro M.I."/>
            <person name="Loreto E.L."/>
            <person name="Zaha A."/>
            <person name="Teixeira S.M."/>
            <person name="Wespiser A.R."/>
            <person name="Almeida E Silva A."/>
            <person name="Schlindwein A.D."/>
            <person name="Pacheco A.C."/>
            <person name="Silva A.L."/>
            <person name="Graveley B.R."/>
            <person name="Walenz B.P."/>
            <person name="Lima Bde A."/>
            <person name="Ribeiro C.A."/>
            <person name="Nunes-Silva C.G."/>
            <person name="de Carvalho C.R."/>
            <person name="Soares C.M."/>
            <person name="de Menezes C.B."/>
            <person name="Matiolli C."/>
            <person name="Caffrey D."/>
            <person name="Araujo D.A."/>
            <person name="de Oliveira D.M."/>
            <person name="Golenbock D."/>
            <person name="Grisard E.C."/>
            <person name="Fantinatti-Garboggini F."/>
            <person name="de Carvalho F.M."/>
            <person name="Barcellos F.G."/>
            <person name="Prosdocimi F."/>
            <person name="May G."/>
            <person name="Azevedo Junior G.M."/>
            <person name="Guimaraes G.M."/>
            <person name="Goldman G.H."/>
            <person name="Padilha I.Q."/>
            <person name="Batista Jda S."/>
            <person name="Ferro J.A."/>
            <person name="Ribeiro J.M."/>
            <person name="Fietto J.L."/>
            <person name="Dabbas K.M."/>
            <person name="Cerdeira L."/>
            <person name="Agnez-Lima L.F."/>
            <person name="Brocchi M."/>
            <person name="de Carvalho M.O."/>
            <person name="Teixeira Mde M."/>
            <person name="Diniz Maia Mde M."/>
            <person name="Goldman M.H."/>
            <person name="Cruz Schneider M.P."/>
            <person name="Felipe M.S."/>
            <person name="Hungria M."/>
            <person name="Nicolas M.F."/>
            <person name="Pereira M."/>
            <person name="Montes M.A."/>
            <person name="Cantao M.E."/>
            <person name="Vincentz M."/>
            <person name="Rafael M.S."/>
            <person name="Silverman N."/>
            <person name="Stoco P.H."/>
            <person name="Souza R.C."/>
            <person name="Vicentini R."/>
            <person name="Gazzinelli R.T."/>
            <person name="Neves Rde O."/>
            <person name="Silva R."/>
            <person name="Astolfi-Filho S."/>
            <person name="Maciel T.E."/>
            <person name="Urmenyi T.P."/>
            <person name="Tadei W.P."/>
            <person name="Camargo E.P."/>
            <person name="de Vasconcelos A.T."/>
        </authorList>
    </citation>
    <scope>NUCLEOTIDE SEQUENCE</scope>
</reference>
<dbReference type="InterPro" id="IPR050636">
    <property type="entry name" value="C2H2-ZF_domain-containing"/>
</dbReference>
<dbReference type="GO" id="GO:0005634">
    <property type="term" value="C:nucleus"/>
    <property type="evidence" value="ECO:0007669"/>
    <property type="project" value="UniProtKB-SubCell"/>
</dbReference>
<reference evidence="15" key="4">
    <citation type="submission" date="2015-06" db="UniProtKB">
        <authorList>
            <consortium name="EnsemblMetazoa"/>
        </authorList>
    </citation>
    <scope>IDENTIFICATION</scope>
</reference>
<dbReference type="PANTHER" id="PTHR47772:SF13">
    <property type="entry name" value="GASTRULA ZINC FINGER PROTEIN XLCGF49.1-LIKE-RELATED"/>
    <property type="match status" value="1"/>
</dbReference>
<keyword evidence="6" id="KW-0805">Transcription regulation</keyword>
<keyword evidence="2 10" id="KW-0479">Metal-binding</keyword>
<dbReference type="VEuPathDB" id="VectorBase:ADAR2_008676"/>
<evidence type="ECO:0000256" key="11">
    <source>
        <dbReference type="SAM" id="MobiDB-lite"/>
    </source>
</evidence>
<feature type="domain" description="C2H2-type" evidence="12">
    <location>
        <begin position="413"/>
        <end position="438"/>
    </location>
</feature>
<evidence type="ECO:0000256" key="5">
    <source>
        <dbReference type="ARBA" id="ARBA00022833"/>
    </source>
</evidence>
<feature type="binding site" evidence="10">
    <location>
        <position position="52"/>
    </location>
    <ligand>
        <name>Zn(2+)</name>
        <dbReference type="ChEBI" id="CHEBI:29105"/>
    </ligand>
</feature>
<evidence type="ECO:0000256" key="2">
    <source>
        <dbReference type="ARBA" id="ARBA00022723"/>
    </source>
</evidence>
<dbReference type="SUPFAM" id="SSF57667">
    <property type="entry name" value="beta-beta-alpha zinc fingers"/>
    <property type="match status" value="5"/>
</dbReference>
<dbReference type="Gene3D" id="3.40.1800.20">
    <property type="match status" value="1"/>
</dbReference>
<dbReference type="SUPFAM" id="SSF57716">
    <property type="entry name" value="Glucocorticoid receptor-like (DNA-binding domain)"/>
    <property type="match status" value="1"/>
</dbReference>
<dbReference type="PANTHER" id="PTHR47772">
    <property type="entry name" value="ZINC FINGER PROTEIN 200"/>
    <property type="match status" value="1"/>
</dbReference>
<dbReference type="PROSITE" id="PS00028">
    <property type="entry name" value="ZINC_FINGER_C2H2_1"/>
    <property type="match status" value="9"/>
</dbReference>
<dbReference type="AlphaFoldDB" id="W5JE64"/>
<feature type="domain" description="C2H2-type" evidence="12">
    <location>
        <begin position="238"/>
        <end position="265"/>
    </location>
</feature>
<evidence type="ECO:0000256" key="4">
    <source>
        <dbReference type="ARBA" id="ARBA00022771"/>
    </source>
</evidence>
<keyword evidence="5 10" id="KW-0862">Zinc</keyword>
<feature type="domain" description="C2H2-type" evidence="12">
    <location>
        <begin position="327"/>
        <end position="354"/>
    </location>
</feature>
<dbReference type="EMBL" id="ADMH02001644">
    <property type="protein sequence ID" value="ETN61633.1"/>
    <property type="molecule type" value="Genomic_DNA"/>
</dbReference>
<proteinExistence type="predicted"/>
<keyword evidence="16" id="KW-1185">Reference proteome</keyword>
<dbReference type="PROSITE" id="PS50157">
    <property type="entry name" value="ZINC_FINGER_C2H2_2"/>
    <property type="match status" value="8"/>
</dbReference>
<dbReference type="Pfam" id="PF00096">
    <property type="entry name" value="zf-C2H2"/>
    <property type="match status" value="5"/>
</dbReference>
<comment type="subcellular location">
    <subcellularLocation>
        <location evidence="1">Nucleus</location>
    </subcellularLocation>
</comment>
<evidence type="ECO:0000256" key="1">
    <source>
        <dbReference type="ARBA" id="ARBA00004123"/>
    </source>
</evidence>
<reference evidence="14 16" key="1">
    <citation type="journal article" date="2010" name="BMC Genomics">
        <title>Combination of measures distinguishes pre-miRNAs from other stem-loops in the genome of the newly sequenced Anopheles darlingi.</title>
        <authorList>
            <person name="Mendes N.D."/>
            <person name="Freitas A.T."/>
            <person name="Vasconcelos A.T."/>
            <person name="Sagot M.F."/>
        </authorList>
    </citation>
    <scope>NUCLEOTIDE SEQUENCE</scope>
</reference>
<dbReference type="VEuPathDB" id="VectorBase:ADAC006711"/>
<evidence type="ECO:0000313" key="16">
    <source>
        <dbReference type="Proteomes" id="UP000000673"/>
    </source>
</evidence>
<dbReference type="STRING" id="43151.W5JE64"/>
<dbReference type="HOGENOM" id="CLU_026468_0_0_1"/>
<keyword evidence="7" id="KW-0804">Transcription</keyword>
<sequence>MALKELLGMCRLCLKSHSSMLRIFSDEELMRKLELVFRFPIILSESLSSSICKPCYETVFRFSEYSNTVEKNQLYLGSLLDQLPKATSNCSEDEDSLPLSRLRGPVAKSPNKSDHEEAGADREESLQKGVKNRPVGRASERETDALIREYVSLCCDVCGTEMDSFRALAEHCRLQHKSGARVTWLGKRFSRRHRLVNFIRHHLEPHAFKCGQCGQVCKSKELLQIHRKQHLPVDERAHQCAICGQRFARRSQLLNHSASHERKYICNECGKAFAFRYMLVKHVQHHQTGPERKQFVCEFCAKCCTSEAGLKTHLASHNGNVAKEPRVQCTHCTQWYKNKSSLRVHMRRHTDTRTHRCEQCDKNFPTKNSLCGHVAYVHGEKKDRFPCPQCDRTFRRRRELTEHTSRHAGKALYECKECGKSFYTSSSYATHRKRFHAT</sequence>
<evidence type="ECO:0000256" key="3">
    <source>
        <dbReference type="ARBA" id="ARBA00022737"/>
    </source>
</evidence>
<evidence type="ECO:0000256" key="10">
    <source>
        <dbReference type="PROSITE-ProRule" id="PRU01263"/>
    </source>
</evidence>
<gene>
    <name evidence="14" type="ORF">AND_006711</name>
</gene>
<feature type="domain" description="C2H2-type" evidence="12">
    <location>
        <begin position="355"/>
        <end position="383"/>
    </location>
</feature>
<dbReference type="InterPro" id="IPR012934">
    <property type="entry name" value="Znf_AD"/>
</dbReference>
<evidence type="ECO:0000313" key="14">
    <source>
        <dbReference type="EMBL" id="ETN61633.1"/>
    </source>
</evidence>
<feature type="domain" description="C2H2-type" evidence="12">
    <location>
        <begin position="385"/>
        <end position="412"/>
    </location>
</feature>
<feature type="binding site" evidence="10">
    <location>
        <position position="10"/>
    </location>
    <ligand>
        <name>Zn(2+)</name>
        <dbReference type="ChEBI" id="CHEBI:29105"/>
    </ligand>
</feature>
<reference evidence="14" key="2">
    <citation type="submission" date="2010-05" db="EMBL/GenBank/DDBJ databases">
        <authorList>
            <person name="Almeida L.G."/>
            <person name="Nicolas M.F."/>
            <person name="Souza R.C."/>
            <person name="Vasconcelos A.T.R."/>
        </authorList>
    </citation>
    <scope>NUCLEOTIDE SEQUENCE</scope>
</reference>